<dbReference type="AlphaFoldDB" id="A0A8J4CNK1"/>
<evidence type="ECO:0000313" key="4">
    <source>
        <dbReference type="Proteomes" id="UP000747110"/>
    </source>
</evidence>
<dbReference type="PANTHER" id="PTHR22957">
    <property type="entry name" value="TBC1 DOMAIN FAMILY MEMBER GTPASE-ACTIVATING PROTEIN"/>
    <property type="match status" value="1"/>
</dbReference>
<dbReference type="PANTHER" id="PTHR22957:SF212">
    <property type="entry name" value="RELATED TO THE N TERMINUS OF TRE ONCOGENE, ISOFORM A"/>
    <property type="match status" value="1"/>
</dbReference>
<feature type="non-terminal residue" evidence="3">
    <location>
        <position position="1"/>
    </location>
</feature>
<dbReference type="SUPFAM" id="SSF47923">
    <property type="entry name" value="Ypt/Rab-GAP domain of gyp1p"/>
    <property type="match status" value="2"/>
</dbReference>
<dbReference type="Gene3D" id="1.10.8.270">
    <property type="entry name" value="putative rabgap domain of human tbc1 domain family member 14 like domains"/>
    <property type="match status" value="1"/>
</dbReference>
<comment type="caution">
    <text evidence="3">The sequence shown here is derived from an EMBL/GenBank/DDBJ whole genome shotgun (WGS) entry which is preliminary data.</text>
</comment>
<dbReference type="EMBL" id="BNCP01000029">
    <property type="protein sequence ID" value="GIL84498.1"/>
    <property type="molecule type" value="Genomic_DNA"/>
</dbReference>
<name>A0A8J4CNK1_9CHLO</name>
<feature type="compositionally biased region" description="Pro residues" evidence="1">
    <location>
        <begin position="618"/>
        <end position="630"/>
    </location>
</feature>
<feature type="region of interest" description="Disordered" evidence="1">
    <location>
        <begin position="216"/>
        <end position="257"/>
    </location>
</feature>
<dbReference type="InterPro" id="IPR035969">
    <property type="entry name" value="Rab-GAP_TBC_sf"/>
</dbReference>
<evidence type="ECO:0000313" key="3">
    <source>
        <dbReference type="EMBL" id="GIL84498.1"/>
    </source>
</evidence>
<evidence type="ECO:0000259" key="2">
    <source>
        <dbReference type="PROSITE" id="PS50086"/>
    </source>
</evidence>
<keyword evidence="4" id="KW-1185">Reference proteome</keyword>
<feature type="compositionally biased region" description="Basic and acidic residues" evidence="1">
    <location>
        <begin position="216"/>
        <end position="232"/>
    </location>
</feature>
<evidence type="ECO:0000256" key="1">
    <source>
        <dbReference type="SAM" id="MobiDB-lite"/>
    </source>
</evidence>
<gene>
    <name evidence="3" type="ORF">Vretifemale_13161</name>
</gene>
<reference evidence="3" key="1">
    <citation type="journal article" date="2021" name="Proc. Natl. Acad. Sci. U.S.A.">
        <title>Three genomes in the algal genus Volvox reveal the fate of a haploid sex-determining region after a transition to homothallism.</title>
        <authorList>
            <person name="Yamamoto K."/>
            <person name="Hamaji T."/>
            <person name="Kawai-Toyooka H."/>
            <person name="Matsuzaki R."/>
            <person name="Takahashi F."/>
            <person name="Nishimura Y."/>
            <person name="Kawachi M."/>
            <person name="Noguchi H."/>
            <person name="Minakuchi Y."/>
            <person name="Umen J.G."/>
            <person name="Toyoda A."/>
            <person name="Nozaki H."/>
        </authorList>
    </citation>
    <scope>NUCLEOTIDE SEQUENCE</scope>
    <source>
        <strain evidence="3">NIES-3786</strain>
    </source>
</reference>
<organism evidence="3 4">
    <name type="scientific">Volvox reticuliferus</name>
    <dbReference type="NCBI Taxonomy" id="1737510"/>
    <lineage>
        <taxon>Eukaryota</taxon>
        <taxon>Viridiplantae</taxon>
        <taxon>Chlorophyta</taxon>
        <taxon>core chlorophytes</taxon>
        <taxon>Chlorophyceae</taxon>
        <taxon>CS clade</taxon>
        <taxon>Chlamydomonadales</taxon>
        <taxon>Volvocaceae</taxon>
        <taxon>Volvox</taxon>
    </lineage>
</organism>
<sequence length="650" mass="66585">STVPAPSSSWPYVSALARFHLDHVTHFTEGQMRVVERLVMLLSAYAVHDPALGYCQGMSDLALPFVLLLEDDVMAFWCFVRFMGKVRANFLPRSDGVFEHLATLGLLLTALDPQLGAHLTALHADHCHFAHRMVAVQMRRELSAELAVRLWEQLWADDLLEASAQQRLVRCNTTDQSHVAAEAGAVELSNLGGCPLTVWRLGRTSWRQTVCHDGLGEREEGNAGEDEQRNAGEEDVGPVVRRMGGAGNRGFERESDAAVESDKVMGFARDVPGGPFGGGGVAAASAALRSSCESLGGLGPGASAADAAAAGECDALAAPSEDAFAPAGMTCASVGANGTAAEAAFASSVQVSVTDMAAYGSLQGRAAAASYSEGFANRSPPAAAVASAAAAEVLSAGGLASALSCDGAEVGAGTCITAPAESAVIIGCSGDDAATNDVGGNGGGKTEGSQPAACCSSNPGADGNDLAEAIGGPPLAEIGSATRVAAALEDATVVVASAAAVTAPDPLEMAPVCGGGDVAAASAVAAAPPPPMGFGRELFLYLVASLVLSQRRKMLECKELDDVLRLFQSLPPMNRSDVNDALCRAREFRGKVAQRPPLPPAPALVESMPTVIVASTPTPTPAAPPPPPPSSERTWLGLMSFRSDPPKAKL</sequence>
<dbReference type="Pfam" id="PF00566">
    <property type="entry name" value="RabGAP-TBC"/>
    <property type="match status" value="1"/>
</dbReference>
<dbReference type="PROSITE" id="PS50086">
    <property type="entry name" value="TBC_RABGAP"/>
    <property type="match status" value="1"/>
</dbReference>
<dbReference type="Gene3D" id="1.10.472.80">
    <property type="entry name" value="Ypt/Rab-GAP domain of gyp1p, domain 3"/>
    <property type="match status" value="1"/>
</dbReference>
<protein>
    <recommendedName>
        <fullName evidence="2">Rab-GAP TBC domain-containing protein</fullName>
    </recommendedName>
</protein>
<dbReference type="SMART" id="SM00164">
    <property type="entry name" value="TBC"/>
    <property type="match status" value="1"/>
</dbReference>
<dbReference type="OrthoDB" id="10264062at2759"/>
<proteinExistence type="predicted"/>
<feature type="region of interest" description="Disordered" evidence="1">
    <location>
        <begin position="614"/>
        <end position="636"/>
    </location>
</feature>
<accession>A0A8J4CNK1</accession>
<dbReference type="GO" id="GO:0005096">
    <property type="term" value="F:GTPase activator activity"/>
    <property type="evidence" value="ECO:0007669"/>
    <property type="project" value="TreeGrafter"/>
</dbReference>
<dbReference type="InterPro" id="IPR000195">
    <property type="entry name" value="Rab-GAP-TBC_dom"/>
</dbReference>
<feature type="domain" description="Rab-GAP TBC" evidence="2">
    <location>
        <begin position="1"/>
        <end position="158"/>
    </location>
</feature>
<dbReference type="Proteomes" id="UP000747110">
    <property type="component" value="Unassembled WGS sequence"/>
</dbReference>